<organism evidence="1 2">
    <name type="scientific">Armillaria ostoyae</name>
    <name type="common">Armillaria root rot fungus</name>
    <dbReference type="NCBI Taxonomy" id="47428"/>
    <lineage>
        <taxon>Eukaryota</taxon>
        <taxon>Fungi</taxon>
        <taxon>Dikarya</taxon>
        <taxon>Basidiomycota</taxon>
        <taxon>Agaricomycotina</taxon>
        <taxon>Agaricomycetes</taxon>
        <taxon>Agaricomycetidae</taxon>
        <taxon>Agaricales</taxon>
        <taxon>Marasmiineae</taxon>
        <taxon>Physalacriaceae</taxon>
        <taxon>Armillaria</taxon>
    </lineage>
</organism>
<accession>A0A284RF80</accession>
<evidence type="ECO:0000313" key="1">
    <source>
        <dbReference type="EMBL" id="SJL07405.1"/>
    </source>
</evidence>
<proteinExistence type="predicted"/>
<protein>
    <submittedName>
        <fullName evidence="1">Uncharacterized protein</fullName>
    </submittedName>
</protein>
<evidence type="ECO:0000313" key="2">
    <source>
        <dbReference type="Proteomes" id="UP000219338"/>
    </source>
</evidence>
<dbReference type="EMBL" id="FUEG01000008">
    <property type="protein sequence ID" value="SJL07405.1"/>
    <property type="molecule type" value="Genomic_DNA"/>
</dbReference>
<gene>
    <name evidence="1" type="ORF">ARMOST_10752</name>
</gene>
<dbReference type="Proteomes" id="UP000219338">
    <property type="component" value="Unassembled WGS sequence"/>
</dbReference>
<name>A0A284RF80_ARMOS</name>
<dbReference type="AlphaFoldDB" id="A0A284RF80"/>
<keyword evidence="2" id="KW-1185">Reference proteome</keyword>
<sequence>MLAEGAPIVEYTLKHNQISNFTCIKVHVDLVVAYIVMSLNRFGRCLTHDTSPLLSKYRYSQYLNTTLRLNARRLIEIGIPAEIKISLPSKRWPTM</sequence>
<reference evidence="2" key="1">
    <citation type="journal article" date="2017" name="Nat. Ecol. Evol.">
        <title>Genome expansion and lineage-specific genetic innovations in the forest pathogenic fungi Armillaria.</title>
        <authorList>
            <person name="Sipos G."/>
            <person name="Prasanna A.N."/>
            <person name="Walter M.C."/>
            <person name="O'Connor E."/>
            <person name="Balint B."/>
            <person name="Krizsan K."/>
            <person name="Kiss B."/>
            <person name="Hess J."/>
            <person name="Varga T."/>
            <person name="Slot J."/>
            <person name="Riley R."/>
            <person name="Boka B."/>
            <person name="Rigling D."/>
            <person name="Barry K."/>
            <person name="Lee J."/>
            <person name="Mihaltcheva S."/>
            <person name="LaButti K."/>
            <person name="Lipzen A."/>
            <person name="Waldron R."/>
            <person name="Moloney N.M."/>
            <person name="Sperisen C."/>
            <person name="Kredics L."/>
            <person name="Vagvoelgyi C."/>
            <person name="Patrignani A."/>
            <person name="Fitzpatrick D."/>
            <person name="Nagy I."/>
            <person name="Doyle S."/>
            <person name="Anderson J.B."/>
            <person name="Grigoriev I.V."/>
            <person name="Gueldener U."/>
            <person name="Muensterkoetter M."/>
            <person name="Nagy L.G."/>
        </authorList>
    </citation>
    <scope>NUCLEOTIDE SEQUENCE [LARGE SCALE GENOMIC DNA]</scope>
    <source>
        <strain evidence="2">C18/9</strain>
    </source>
</reference>